<dbReference type="Proteomes" id="UP000683925">
    <property type="component" value="Unassembled WGS sequence"/>
</dbReference>
<keyword evidence="2" id="KW-1185">Reference proteome</keyword>
<gene>
    <name evidence="1" type="ORF">POCTA_138.1.T1560132</name>
</gene>
<protein>
    <submittedName>
        <fullName evidence="1">Uncharacterized protein</fullName>
    </submittedName>
</protein>
<reference evidence="1" key="1">
    <citation type="submission" date="2021-01" db="EMBL/GenBank/DDBJ databases">
        <authorList>
            <consortium name="Genoscope - CEA"/>
            <person name="William W."/>
        </authorList>
    </citation>
    <scope>NUCLEOTIDE SEQUENCE</scope>
</reference>
<evidence type="ECO:0000313" key="2">
    <source>
        <dbReference type="Proteomes" id="UP000683925"/>
    </source>
</evidence>
<dbReference type="AlphaFoldDB" id="A0A8S1YCB7"/>
<comment type="caution">
    <text evidence="1">The sequence shown here is derived from an EMBL/GenBank/DDBJ whole genome shotgun (WGS) entry which is preliminary data.</text>
</comment>
<dbReference type="EMBL" id="CAJJDP010000158">
    <property type="protein sequence ID" value="CAD8212126.1"/>
    <property type="molecule type" value="Genomic_DNA"/>
</dbReference>
<name>A0A8S1YCB7_PAROT</name>
<organism evidence="1 2">
    <name type="scientific">Paramecium octaurelia</name>
    <dbReference type="NCBI Taxonomy" id="43137"/>
    <lineage>
        <taxon>Eukaryota</taxon>
        <taxon>Sar</taxon>
        <taxon>Alveolata</taxon>
        <taxon>Ciliophora</taxon>
        <taxon>Intramacronucleata</taxon>
        <taxon>Oligohymenophorea</taxon>
        <taxon>Peniculida</taxon>
        <taxon>Parameciidae</taxon>
        <taxon>Paramecium</taxon>
    </lineage>
</organism>
<sequence>MEQLSYNQTMLTIIVQALVTKPIQIPVIFLDLPQLKSDQSCPLDFDY</sequence>
<evidence type="ECO:0000313" key="1">
    <source>
        <dbReference type="EMBL" id="CAD8212126.1"/>
    </source>
</evidence>
<proteinExistence type="predicted"/>
<accession>A0A8S1YCB7</accession>